<dbReference type="Proteomes" id="UP001352852">
    <property type="component" value="Unassembled WGS sequence"/>
</dbReference>
<proteinExistence type="predicted"/>
<accession>A0ABU7D5R7</accession>
<protein>
    <submittedName>
        <fullName evidence="1">Uncharacterized protein</fullName>
    </submittedName>
</protein>
<sequence>MPMFISLPDFTQASCPDLLKPFFKFCLGHPGLGNVGNHMGKLFQFTGFGTWDSLLEMTPVGRGFSLGQGD</sequence>
<evidence type="ECO:0000313" key="2">
    <source>
        <dbReference type="Proteomes" id="UP001352852"/>
    </source>
</evidence>
<keyword evidence="2" id="KW-1185">Reference proteome</keyword>
<dbReference type="EMBL" id="JAHUTJ010017090">
    <property type="protein sequence ID" value="MED6270471.1"/>
    <property type="molecule type" value="Genomic_DNA"/>
</dbReference>
<name>A0ABU7D5R7_9TELE</name>
<comment type="caution">
    <text evidence="1">The sequence shown here is derived from an EMBL/GenBank/DDBJ whole genome shotgun (WGS) entry which is preliminary data.</text>
</comment>
<reference evidence="1 2" key="1">
    <citation type="submission" date="2021-06" db="EMBL/GenBank/DDBJ databases">
        <authorList>
            <person name="Palmer J.M."/>
        </authorList>
    </citation>
    <scope>NUCLEOTIDE SEQUENCE [LARGE SCALE GENOMIC DNA]</scope>
    <source>
        <strain evidence="1 2">CL_MEX2019</strain>
        <tissue evidence="1">Muscle</tissue>
    </source>
</reference>
<organism evidence="1 2">
    <name type="scientific">Characodon lateralis</name>
    <dbReference type="NCBI Taxonomy" id="208331"/>
    <lineage>
        <taxon>Eukaryota</taxon>
        <taxon>Metazoa</taxon>
        <taxon>Chordata</taxon>
        <taxon>Craniata</taxon>
        <taxon>Vertebrata</taxon>
        <taxon>Euteleostomi</taxon>
        <taxon>Actinopterygii</taxon>
        <taxon>Neopterygii</taxon>
        <taxon>Teleostei</taxon>
        <taxon>Neoteleostei</taxon>
        <taxon>Acanthomorphata</taxon>
        <taxon>Ovalentaria</taxon>
        <taxon>Atherinomorphae</taxon>
        <taxon>Cyprinodontiformes</taxon>
        <taxon>Goodeidae</taxon>
        <taxon>Characodon</taxon>
    </lineage>
</organism>
<evidence type="ECO:0000313" key="1">
    <source>
        <dbReference type="EMBL" id="MED6270471.1"/>
    </source>
</evidence>
<gene>
    <name evidence="1" type="ORF">CHARACLAT_010767</name>
</gene>